<accession>A0AAE3QJC4</accession>
<evidence type="ECO:0000313" key="2">
    <source>
        <dbReference type="Proteomes" id="UP001241110"/>
    </source>
</evidence>
<dbReference type="EMBL" id="JASJOS010000003">
    <property type="protein sequence ID" value="MDJ1480417.1"/>
    <property type="molecule type" value="Genomic_DNA"/>
</dbReference>
<name>A0AAE3QJC4_9BACT</name>
<gene>
    <name evidence="1" type="ORF">QNI16_07975</name>
</gene>
<dbReference type="Proteomes" id="UP001241110">
    <property type="component" value="Unassembled WGS sequence"/>
</dbReference>
<sequence length="104" mass="11720">MKKIIVSISLLIGIGIVGVVPALGQSSGYWVTESDIHTKQYTIVHFYNDANVQIYEEKLDGVFLNLKRKKTVQQLNAALDKVMQNWISNRGLSGEEHWVAAMMK</sequence>
<reference evidence="1" key="1">
    <citation type="submission" date="2023-05" db="EMBL/GenBank/DDBJ databases">
        <authorList>
            <person name="Zhang X."/>
        </authorList>
    </citation>
    <scope>NUCLEOTIDE SEQUENCE</scope>
    <source>
        <strain evidence="1">YF14B1</strain>
    </source>
</reference>
<dbReference type="RefSeq" id="WP_313977074.1">
    <property type="nucleotide sequence ID" value="NZ_JASJOS010000003.1"/>
</dbReference>
<protein>
    <submittedName>
        <fullName evidence="1">Uncharacterized protein</fullName>
    </submittedName>
</protein>
<proteinExistence type="predicted"/>
<evidence type="ECO:0000313" key="1">
    <source>
        <dbReference type="EMBL" id="MDJ1480417.1"/>
    </source>
</evidence>
<organism evidence="1 2">
    <name type="scientific">Xanthocytophaga flava</name>
    <dbReference type="NCBI Taxonomy" id="3048013"/>
    <lineage>
        <taxon>Bacteria</taxon>
        <taxon>Pseudomonadati</taxon>
        <taxon>Bacteroidota</taxon>
        <taxon>Cytophagia</taxon>
        <taxon>Cytophagales</taxon>
        <taxon>Rhodocytophagaceae</taxon>
        <taxon>Xanthocytophaga</taxon>
    </lineage>
</organism>
<comment type="caution">
    <text evidence="1">The sequence shown here is derived from an EMBL/GenBank/DDBJ whole genome shotgun (WGS) entry which is preliminary data.</text>
</comment>
<dbReference type="AlphaFoldDB" id="A0AAE3QJC4"/>